<proteinExistence type="predicted"/>
<protein>
    <submittedName>
        <fullName evidence="1">MoaD/ThiS family protein</fullName>
    </submittedName>
</protein>
<dbReference type="InterPro" id="IPR012675">
    <property type="entry name" value="Beta-grasp_dom_sf"/>
</dbReference>
<dbReference type="InterPro" id="IPR016155">
    <property type="entry name" value="Mopterin_synth/thiamin_S_b"/>
</dbReference>
<gene>
    <name evidence="1" type="ORF">KCG34_14050</name>
</gene>
<evidence type="ECO:0000313" key="1">
    <source>
        <dbReference type="EMBL" id="QUD86222.1"/>
    </source>
</evidence>
<dbReference type="RefSeq" id="WP_211936274.1">
    <property type="nucleotide sequence ID" value="NZ_CP073078.1"/>
</dbReference>
<name>A0A975ISV9_9CAUL</name>
<dbReference type="CDD" id="cd17040">
    <property type="entry name" value="Ubl_MoaD_like"/>
    <property type="match status" value="1"/>
</dbReference>
<organism evidence="1 2">
    <name type="scientific">Phenylobacterium montanum</name>
    <dbReference type="NCBI Taxonomy" id="2823693"/>
    <lineage>
        <taxon>Bacteria</taxon>
        <taxon>Pseudomonadati</taxon>
        <taxon>Pseudomonadota</taxon>
        <taxon>Alphaproteobacteria</taxon>
        <taxon>Caulobacterales</taxon>
        <taxon>Caulobacteraceae</taxon>
        <taxon>Phenylobacterium</taxon>
    </lineage>
</organism>
<dbReference type="KEGG" id="caul:KCG34_14050"/>
<dbReference type="Proteomes" id="UP000676409">
    <property type="component" value="Chromosome"/>
</dbReference>
<sequence>MARVSISSDGRGFTGGMGELELAATDVRGLIHALDARFPGLGDYVQRRMAIAIDGEIHQDAWAEPLRPDAEVFLIPRIGGG</sequence>
<dbReference type="Gene3D" id="3.10.20.30">
    <property type="match status" value="1"/>
</dbReference>
<reference evidence="1" key="1">
    <citation type="submission" date="2021-04" db="EMBL/GenBank/DDBJ databases">
        <title>The complete genome sequence of Caulobacter sp. S6.</title>
        <authorList>
            <person name="Tang Y."/>
            <person name="Ouyang W."/>
            <person name="Liu Q."/>
            <person name="Huang B."/>
            <person name="Guo Z."/>
            <person name="Lei P."/>
        </authorList>
    </citation>
    <scope>NUCLEOTIDE SEQUENCE</scope>
    <source>
        <strain evidence="1">S6</strain>
    </source>
</reference>
<dbReference type="EMBL" id="CP073078">
    <property type="protein sequence ID" value="QUD86222.1"/>
    <property type="molecule type" value="Genomic_DNA"/>
</dbReference>
<dbReference type="Pfam" id="PF02597">
    <property type="entry name" value="ThiS"/>
    <property type="match status" value="1"/>
</dbReference>
<evidence type="ECO:0000313" key="2">
    <source>
        <dbReference type="Proteomes" id="UP000676409"/>
    </source>
</evidence>
<dbReference type="AlphaFoldDB" id="A0A975ISV9"/>
<keyword evidence="2" id="KW-1185">Reference proteome</keyword>
<accession>A0A975ISV9</accession>
<dbReference type="InterPro" id="IPR003749">
    <property type="entry name" value="ThiS/MoaD-like"/>
</dbReference>
<dbReference type="SUPFAM" id="SSF54285">
    <property type="entry name" value="MoaD/ThiS"/>
    <property type="match status" value="1"/>
</dbReference>